<comment type="caution">
    <text evidence="5">The sequence shown here is derived from an EMBL/GenBank/DDBJ whole genome shotgun (WGS) entry which is preliminary data.</text>
</comment>
<comment type="similarity">
    <text evidence="1 3">Belongs to the short-chain dehydrogenases/reductases (SDR) family.</text>
</comment>
<dbReference type="OrthoDB" id="9775296at2"/>
<dbReference type="Proteomes" id="UP000267536">
    <property type="component" value="Unassembled WGS sequence"/>
</dbReference>
<dbReference type="SUPFAM" id="SSF51735">
    <property type="entry name" value="NAD(P)-binding Rossmann-fold domains"/>
    <property type="match status" value="1"/>
</dbReference>
<dbReference type="InterPro" id="IPR020904">
    <property type="entry name" value="Sc_DH/Rdtase_CS"/>
</dbReference>
<dbReference type="AlphaFoldDB" id="A0A3N4GVV6"/>
<dbReference type="NCBIfam" id="NF005878">
    <property type="entry name" value="PRK07825.1"/>
    <property type="match status" value="1"/>
</dbReference>
<dbReference type="Pfam" id="PF00106">
    <property type="entry name" value="adh_short"/>
    <property type="match status" value="1"/>
</dbReference>
<dbReference type="CDD" id="cd05233">
    <property type="entry name" value="SDR_c"/>
    <property type="match status" value="1"/>
</dbReference>
<proteinExistence type="inferred from homology"/>
<keyword evidence="2" id="KW-0560">Oxidoreductase</keyword>
<dbReference type="PANTHER" id="PTHR44196">
    <property type="entry name" value="DEHYDROGENASE/REDUCTASE SDR FAMILY MEMBER 7B"/>
    <property type="match status" value="1"/>
</dbReference>
<organism evidence="5 6">
    <name type="scientific">Gordonia oryzae</name>
    <dbReference type="NCBI Taxonomy" id="2487349"/>
    <lineage>
        <taxon>Bacteria</taxon>
        <taxon>Bacillati</taxon>
        <taxon>Actinomycetota</taxon>
        <taxon>Actinomycetes</taxon>
        <taxon>Mycobacteriales</taxon>
        <taxon>Gordoniaceae</taxon>
        <taxon>Gordonia</taxon>
    </lineage>
</organism>
<dbReference type="PRINTS" id="PR00081">
    <property type="entry name" value="GDHRDH"/>
</dbReference>
<evidence type="ECO:0000313" key="6">
    <source>
        <dbReference type="Proteomes" id="UP000267536"/>
    </source>
</evidence>
<dbReference type="Gene3D" id="3.40.50.720">
    <property type="entry name" value="NAD(P)-binding Rossmann-like Domain"/>
    <property type="match status" value="1"/>
</dbReference>
<dbReference type="SMART" id="SM00822">
    <property type="entry name" value="PKS_KR"/>
    <property type="match status" value="1"/>
</dbReference>
<dbReference type="InterPro" id="IPR057326">
    <property type="entry name" value="KR_dom"/>
</dbReference>
<dbReference type="PROSITE" id="PS00061">
    <property type="entry name" value="ADH_SHORT"/>
    <property type="match status" value="1"/>
</dbReference>
<keyword evidence="6" id="KW-1185">Reference proteome</keyword>
<name>A0A3N4GVV6_9ACTN</name>
<feature type="domain" description="Ketoreductase" evidence="4">
    <location>
        <begin position="12"/>
        <end position="192"/>
    </location>
</feature>
<dbReference type="InterPro" id="IPR036291">
    <property type="entry name" value="NAD(P)-bd_dom_sf"/>
</dbReference>
<reference evidence="5 6" key="1">
    <citation type="submission" date="2018-11" db="EMBL/GenBank/DDBJ databases">
        <title>Draft genome sequence of Gordonia sp. RS15-1S isolated from rice stems.</title>
        <authorList>
            <person name="Muangham S."/>
        </authorList>
    </citation>
    <scope>NUCLEOTIDE SEQUENCE [LARGE SCALE GENOMIC DNA]</scope>
    <source>
        <strain evidence="5 6">RS15-1S</strain>
    </source>
</reference>
<dbReference type="GO" id="GO:0016491">
    <property type="term" value="F:oxidoreductase activity"/>
    <property type="evidence" value="ECO:0007669"/>
    <property type="project" value="UniProtKB-KW"/>
</dbReference>
<dbReference type="PRINTS" id="PR00080">
    <property type="entry name" value="SDRFAMILY"/>
</dbReference>
<dbReference type="PANTHER" id="PTHR44196:SF1">
    <property type="entry name" value="DEHYDROGENASE_REDUCTASE SDR FAMILY MEMBER 7B"/>
    <property type="match status" value="1"/>
</dbReference>
<protein>
    <submittedName>
        <fullName evidence="5">SDR family oxidoreductase</fullName>
    </submittedName>
</protein>
<evidence type="ECO:0000256" key="2">
    <source>
        <dbReference type="ARBA" id="ARBA00023002"/>
    </source>
</evidence>
<sequence>MVMSKGTPIAGKVIAITGGAAGIGREIARHLADTGARVAIGDRDLAGARVTASEIPGEAHAFALDVTSTESFTAFLNAVESSVGPIDVLVNNAGVMWVGPFDAETDAAADAMLAVNLHGVIRGVRLTAPRMRHRGHGHIVTIASAASKLAPPGEATYAASKHGVLGYLTAVREELRGSGVLLTAVMPTVVDTPLAAGTATGSAAMLQPADVAAAVVAAIEKPRFEVTLPPFVGPAVRAAGLLPQAIRDLLMRRMVPNQVAAVHNSTTRAEYESRALGD</sequence>
<dbReference type="InterPro" id="IPR002347">
    <property type="entry name" value="SDR_fam"/>
</dbReference>
<dbReference type="GO" id="GO:0016020">
    <property type="term" value="C:membrane"/>
    <property type="evidence" value="ECO:0007669"/>
    <property type="project" value="TreeGrafter"/>
</dbReference>
<dbReference type="EMBL" id="RKMH01000004">
    <property type="protein sequence ID" value="RPA64846.1"/>
    <property type="molecule type" value="Genomic_DNA"/>
</dbReference>
<evidence type="ECO:0000256" key="3">
    <source>
        <dbReference type="RuleBase" id="RU000363"/>
    </source>
</evidence>
<evidence type="ECO:0000259" key="4">
    <source>
        <dbReference type="SMART" id="SM00822"/>
    </source>
</evidence>
<accession>A0A3N4GVV6</accession>
<evidence type="ECO:0000256" key="1">
    <source>
        <dbReference type="ARBA" id="ARBA00006484"/>
    </source>
</evidence>
<evidence type="ECO:0000313" key="5">
    <source>
        <dbReference type="EMBL" id="RPA64846.1"/>
    </source>
</evidence>
<gene>
    <name evidence="5" type="ORF">EF294_07065</name>
</gene>